<sequence>MSNPNTIQKEVTVFVALNRPCYGTIELELPSNATAQDVIDAVTHEQVEDVVSHKINGEHFDFRILEAVSGDEFLIDNETLLDQPDPAWSIFARSNGSIRAFEIHDLEDVELPENRSYEIELAYAASVLIQREARNGRPIQEILLCTAGRREDMGSFPIISGTEIVEAMKQLSAHTVDSAATIPSEEHSISSIAP</sequence>
<dbReference type="KEGG" id="txi:TH3_21723"/>
<gene>
    <name evidence="1" type="ORF">TH3_21723</name>
</gene>
<protein>
    <submittedName>
        <fullName evidence="1">Uncharacterized protein</fullName>
    </submittedName>
</protein>
<name>A0AB72UJY0_9PROT</name>
<dbReference type="RefSeq" id="WP_007091015.1">
    <property type="nucleotide sequence ID" value="NZ_CP004389.1"/>
</dbReference>
<accession>A0AB72UJY0</accession>
<reference evidence="1 2" key="1">
    <citation type="journal article" date="2012" name="J. Bacteriol.">
        <title>Genome sequence of Thalassospira xiamenensis type strain M-5.</title>
        <authorList>
            <person name="Lai Q."/>
            <person name="Shao Z."/>
        </authorList>
    </citation>
    <scope>NUCLEOTIDE SEQUENCE [LARGE SCALE GENOMIC DNA]</scope>
    <source>
        <strain evidence="1 2">M-5</strain>
    </source>
</reference>
<dbReference type="GeneID" id="31929982"/>
<dbReference type="EMBL" id="CP004389">
    <property type="protein sequence ID" value="AJD54417.1"/>
    <property type="molecule type" value="Genomic_DNA"/>
</dbReference>
<organism evidence="1 2">
    <name type="scientific">Thalassospira xiamenensis M-5 = DSM 17429</name>
    <dbReference type="NCBI Taxonomy" id="1123366"/>
    <lineage>
        <taxon>Bacteria</taxon>
        <taxon>Pseudomonadati</taxon>
        <taxon>Pseudomonadota</taxon>
        <taxon>Alphaproteobacteria</taxon>
        <taxon>Rhodospirillales</taxon>
        <taxon>Thalassospiraceae</taxon>
        <taxon>Thalassospira</taxon>
    </lineage>
</organism>
<keyword evidence="1" id="KW-0614">Plasmid</keyword>
<geneLocation type="plasmid" evidence="2"/>
<evidence type="ECO:0000313" key="1">
    <source>
        <dbReference type="EMBL" id="AJD54417.1"/>
    </source>
</evidence>
<proteinExistence type="predicted"/>
<dbReference type="Proteomes" id="UP000007127">
    <property type="component" value="Plasmid"/>
</dbReference>
<evidence type="ECO:0000313" key="2">
    <source>
        <dbReference type="Proteomes" id="UP000007127"/>
    </source>
</evidence>
<dbReference type="AlphaFoldDB" id="A0AB72UJY0"/>